<keyword evidence="6" id="KW-0503">Monooxygenase</keyword>
<dbReference type="EMBL" id="KE747833">
    <property type="protein sequence ID" value="RMZ72759.1"/>
    <property type="molecule type" value="Genomic_DNA"/>
</dbReference>
<feature type="binding site" description="axial binding residue" evidence="5">
    <location>
        <position position="486"/>
    </location>
    <ligand>
        <name>heme</name>
        <dbReference type="ChEBI" id="CHEBI:30413"/>
    </ligand>
    <ligandPart>
        <name>Fe</name>
        <dbReference type="ChEBI" id="CHEBI:18248"/>
    </ligandPart>
</feature>
<dbReference type="Gene3D" id="1.10.630.10">
    <property type="entry name" value="Cytochrome P450"/>
    <property type="match status" value="1"/>
</dbReference>
<accession>A0A3M7MEG8</accession>
<evidence type="ECO:0000313" key="8">
    <source>
        <dbReference type="EMBL" id="RMZ72759.1"/>
    </source>
</evidence>
<evidence type="ECO:0000256" key="4">
    <source>
        <dbReference type="ARBA" id="ARBA00023004"/>
    </source>
</evidence>
<dbReference type="SUPFAM" id="SSF48264">
    <property type="entry name" value="Cytochrome P450"/>
    <property type="match status" value="1"/>
</dbReference>
<protein>
    <submittedName>
        <fullName evidence="8">Cytochrome p450 17a1</fullName>
    </submittedName>
</protein>
<dbReference type="PROSITE" id="PS00086">
    <property type="entry name" value="CYTOCHROME_P450"/>
    <property type="match status" value="1"/>
</dbReference>
<organism evidence="8 9">
    <name type="scientific">Pyrenophora seminiperda CCB06</name>
    <dbReference type="NCBI Taxonomy" id="1302712"/>
    <lineage>
        <taxon>Eukaryota</taxon>
        <taxon>Fungi</taxon>
        <taxon>Dikarya</taxon>
        <taxon>Ascomycota</taxon>
        <taxon>Pezizomycotina</taxon>
        <taxon>Dothideomycetes</taxon>
        <taxon>Pleosporomycetidae</taxon>
        <taxon>Pleosporales</taxon>
        <taxon>Pleosporineae</taxon>
        <taxon>Pleosporaceae</taxon>
        <taxon>Pyrenophora</taxon>
    </lineage>
</organism>
<dbReference type="GO" id="GO:0005506">
    <property type="term" value="F:iron ion binding"/>
    <property type="evidence" value="ECO:0007669"/>
    <property type="project" value="InterPro"/>
</dbReference>
<keyword evidence="6" id="KW-0560">Oxidoreductase</keyword>
<keyword evidence="5 6" id="KW-0349">Heme</keyword>
<evidence type="ECO:0000256" key="7">
    <source>
        <dbReference type="SAM" id="Phobius"/>
    </source>
</evidence>
<gene>
    <name evidence="8" type="ORF">GMOD_00007783</name>
</gene>
<evidence type="ECO:0000256" key="2">
    <source>
        <dbReference type="ARBA" id="ARBA00010617"/>
    </source>
</evidence>
<dbReference type="CDD" id="cd11060">
    <property type="entry name" value="CYP57A1-like"/>
    <property type="match status" value="1"/>
</dbReference>
<dbReference type="GO" id="GO:0020037">
    <property type="term" value="F:heme binding"/>
    <property type="evidence" value="ECO:0007669"/>
    <property type="project" value="InterPro"/>
</dbReference>
<evidence type="ECO:0000256" key="1">
    <source>
        <dbReference type="ARBA" id="ARBA00001971"/>
    </source>
</evidence>
<dbReference type="AlphaFoldDB" id="A0A3M7MEG8"/>
<feature type="transmembrane region" description="Helical" evidence="7">
    <location>
        <begin position="29"/>
        <end position="50"/>
    </location>
</feature>
<keyword evidence="7" id="KW-0812">Transmembrane</keyword>
<dbReference type="InterPro" id="IPR036396">
    <property type="entry name" value="Cyt_P450_sf"/>
</dbReference>
<comment type="similarity">
    <text evidence="2 6">Belongs to the cytochrome P450 family.</text>
</comment>
<dbReference type="InterPro" id="IPR001128">
    <property type="entry name" value="Cyt_P450"/>
</dbReference>
<keyword evidence="7" id="KW-1133">Transmembrane helix</keyword>
<keyword evidence="4 5" id="KW-0408">Iron</keyword>
<evidence type="ECO:0000256" key="3">
    <source>
        <dbReference type="ARBA" id="ARBA00022723"/>
    </source>
</evidence>
<evidence type="ECO:0000256" key="5">
    <source>
        <dbReference type="PIRSR" id="PIRSR602401-1"/>
    </source>
</evidence>
<dbReference type="OrthoDB" id="3934656at2759"/>
<dbReference type="InterPro" id="IPR017972">
    <property type="entry name" value="Cyt_P450_CS"/>
</dbReference>
<dbReference type="Pfam" id="PF00067">
    <property type="entry name" value="p450"/>
    <property type="match status" value="1"/>
</dbReference>
<dbReference type="PANTHER" id="PTHR24305:SF232">
    <property type="entry name" value="P450, PUTATIVE (EUROFUNG)-RELATED"/>
    <property type="match status" value="1"/>
</dbReference>
<dbReference type="GO" id="GO:0016705">
    <property type="term" value="F:oxidoreductase activity, acting on paired donors, with incorporation or reduction of molecular oxygen"/>
    <property type="evidence" value="ECO:0007669"/>
    <property type="project" value="InterPro"/>
</dbReference>
<dbReference type="GO" id="GO:0004497">
    <property type="term" value="F:monooxygenase activity"/>
    <property type="evidence" value="ECO:0007669"/>
    <property type="project" value="UniProtKB-KW"/>
</dbReference>
<dbReference type="Proteomes" id="UP000265663">
    <property type="component" value="Unassembled WGS sequence"/>
</dbReference>
<dbReference type="InterPro" id="IPR050121">
    <property type="entry name" value="Cytochrome_P450_monoxygenase"/>
</dbReference>
<keyword evidence="3 5" id="KW-0479">Metal-binding</keyword>
<evidence type="ECO:0000256" key="6">
    <source>
        <dbReference type="RuleBase" id="RU000461"/>
    </source>
</evidence>
<keyword evidence="9" id="KW-1185">Reference proteome</keyword>
<dbReference type="InterPro" id="IPR002401">
    <property type="entry name" value="Cyt_P450_E_grp-I"/>
</dbReference>
<evidence type="ECO:0000313" key="9">
    <source>
        <dbReference type="Proteomes" id="UP000265663"/>
    </source>
</evidence>
<reference evidence="8 9" key="1">
    <citation type="journal article" date="2014" name="PLoS ONE">
        <title>De novo Genome Assembly of the Fungal Plant Pathogen Pyrenophora semeniperda.</title>
        <authorList>
            <person name="Soliai M.M."/>
            <person name="Meyer S.E."/>
            <person name="Udall J.A."/>
            <person name="Elzinga D.E."/>
            <person name="Hermansen R.A."/>
            <person name="Bodily P.M."/>
            <person name="Hart A.A."/>
            <person name="Coleman C.E."/>
        </authorList>
    </citation>
    <scope>NUCLEOTIDE SEQUENCE [LARGE SCALE GENOMIC DNA]</scope>
    <source>
        <strain evidence="8 9">CCB06</strain>
        <tissue evidence="8">Mycelium</tissue>
    </source>
</reference>
<keyword evidence="7" id="KW-0472">Membrane</keyword>
<name>A0A3M7MEG8_9PLEO</name>
<dbReference type="PANTHER" id="PTHR24305">
    <property type="entry name" value="CYTOCHROME P450"/>
    <property type="match status" value="1"/>
</dbReference>
<sequence length="540" mass="60547">MGTITFVCNRYMKPPSTIMIDATNLVHKAFTLSIVGLALLFVALLCRIFYMQKLHPLSEFHGPWYATSSSLASAIISITHKEPQWLEHLVKKYGASPDMMSAADQPIRISPTMLVFSTPSSMKDIYRDLQLNLKSGLYGTGALGPPSLVTTLDGDQHRGLRKALANAPWTIGPLKNAWESRFDDQVTLFIKKMNEHAENERTICISDKVAHFAADILGMISFSHPFGSVENQRDEKELLANFRRGLTIFGFAGRSRFFRDTILHIPVVGQWWLPTTSNDSGIGWLMYEADRQVSNRERENAEKGFEGKHDFLQYCLDARYSDGSPLTPVQKRAHVTLLIQAGADTTGTGMGSTLRFILTHPTVLAKVRMEIEDAEANGLLSTPIRYDETRQHLPFFVACIKESLRLNPPAPNLFPRIVSEGGKVIDGHFVPAGTEVTNNAWTLQRNKDLYGENAEKFIPERWMESEQRSFRLEAAQFTFGAGPRVCLGKEVAMLEMHKLLPEIIRRFDIEVKHPGKYIVNGGVAYNVGFLVNMTAKNIAT</sequence>
<dbReference type="PRINTS" id="PR00463">
    <property type="entry name" value="EP450I"/>
</dbReference>
<dbReference type="PRINTS" id="PR00385">
    <property type="entry name" value="P450"/>
</dbReference>
<proteinExistence type="inferred from homology"/>
<comment type="cofactor">
    <cofactor evidence="1 5">
        <name>heme</name>
        <dbReference type="ChEBI" id="CHEBI:30413"/>
    </cofactor>
</comment>